<reference evidence="7 8" key="1">
    <citation type="submission" date="2020-06" db="EMBL/GenBank/DDBJ databases">
        <title>Genome sequence of 2 isolates from Red Sea Mangroves.</title>
        <authorList>
            <person name="Sefrji F."/>
            <person name="Michoud G."/>
            <person name="Merlino G."/>
            <person name="Daffonchio D."/>
        </authorList>
    </citation>
    <scope>NUCLEOTIDE SEQUENCE [LARGE SCALE GENOMIC DNA]</scope>
    <source>
        <strain evidence="7 8">R1DC25</strain>
    </source>
</reference>
<dbReference type="EMBL" id="CP058214">
    <property type="protein sequence ID" value="QPC44671.1"/>
    <property type="molecule type" value="Genomic_DNA"/>
</dbReference>
<feature type="transmembrane region" description="Helical" evidence="5">
    <location>
        <begin position="6"/>
        <end position="23"/>
    </location>
</feature>
<keyword evidence="2 5" id="KW-0812">Transmembrane</keyword>
<evidence type="ECO:0000256" key="3">
    <source>
        <dbReference type="ARBA" id="ARBA00022989"/>
    </source>
</evidence>
<name>A0A7S8HDH2_9HYPH</name>
<keyword evidence="8" id="KW-1185">Reference proteome</keyword>
<dbReference type="GO" id="GO:0016020">
    <property type="term" value="C:membrane"/>
    <property type="evidence" value="ECO:0007669"/>
    <property type="project" value="UniProtKB-SubCell"/>
</dbReference>
<keyword evidence="3 5" id="KW-1133">Transmembrane helix</keyword>
<feature type="transmembrane region" description="Helical" evidence="5">
    <location>
        <begin position="125"/>
        <end position="143"/>
    </location>
</feature>
<dbReference type="InterPro" id="IPR009915">
    <property type="entry name" value="NnrU_dom"/>
</dbReference>
<organism evidence="7 8">
    <name type="scientific">Kaustia mangrovi</name>
    <dbReference type="NCBI Taxonomy" id="2593653"/>
    <lineage>
        <taxon>Bacteria</taxon>
        <taxon>Pseudomonadati</taxon>
        <taxon>Pseudomonadota</taxon>
        <taxon>Alphaproteobacteria</taxon>
        <taxon>Hyphomicrobiales</taxon>
        <taxon>Parvibaculaceae</taxon>
        <taxon>Kaustia</taxon>
    </lineage>
</organism>
<evidence type="ECO:0000313" key="8">
    <source>
        <dbReference type="Proteomes" id="UP000593594"/>
    </source>
</evidence>
<evidence type="ECO:0000256" key="4">
    <source>
        <dbReference type="ARBA" id="ARBA00023136"/>
    </source>
</evidence>
<dbReference type="AlphaFoldDB" id="A0A7S8HDH2"/>
<evidence type="ECO:0000256" key="2">
    <source>
        <dbReference type="ARBA" id="ARBA00022692"/>
    </source>
</evidence>
<evidence type="ECO:0000313" key="7">
    <source>
        <dbReference type="EMBL" id="QPC44671.1"/>
    </source>
</evidence>
<feature type="transmembrane region" description="Helical" evidence="5">
    <location>
        <begin position="35"/>
        <end position="55"/>
    </location>
</feature>
<dbReference type="Pfam" id="PF07298">
    <property type="entry name" value="NnrU"/>
    <property type="match status" value="1"/>
</dbReference>
<proteinExistence type="predicted"/>
<sequence length="189" mass="20816">MTTLIVGIVIFFGLHLVPLTPLRDSLMARMGKGPYKGAFSVASLVGLGIMIWGFAQTRYGPAAAEIVYWPPVWGRHLTMLLVLLAFISLAIYLHKGRMKRWLKHPLAIAIALWATGHLVSNGDLGSVLFFGAFLVFGLLDIVVQTARGRVAQFTVKPRHDYIAPVAGIVMYAVVLYLHPWLFGATVVNF</sequence>
<keyword evidence="4 5" id="KW-0472">Membrane</keyword>
<evidence type="ECO:0000256" key="1">
    <source>
        <dbReference type="ARBA" id="ARBA00004141"/>
    </source>
</evidence>
<comment type="subcellular location">
    <subcellularLocation>
        <location evidence="1">Membrane</location>
        <topology evidence="1">Multi-pass membrane protein</topology>
    </subcellularLocation>
</comment>
<dbReference type="Proteomes" id="UP000593594">
    <property type="component" value="Chromosome"/>
</dbReference>
<dbReference type="RefSeq" id="WP_213162040.1">
    <property type="nucleotide sequence ID" value="NZ_CP058214.1"/>
</dbReference>
<feature type="transmembrane region" description="Helical" evidence="5">
    <location>
        <begin position="75"/>
        <end position="94"/>
    </location>
</feature>
<accession>A0A7S8HDH2</accession>
<evidence type="ECO:0000256" key="5">
    <source>
        <dbReference type="SAM" id="Phobius"/>
    </source>
</evidence>
<gene>
    <name evidence="7" type="ORF">HW532_19375</name>
</gene>
<feature type="transmembrane region" description="Helical" evidence="5">
    <location>
        <begin position="163"/>
        <end position="182"/>
    </location>
</feature>
<protein>
    <submittedName>
        <fullName evidence="7">NnrU family protein</fullName>
    </submittedName>
</protein>
<dbReference type="KEGG" id="kmn:HW532_19375"/>
<feature type="domain" description="NnrU" evidence="6">
    <location>
        <begin position="4"/>
        <end position="185"/>
    </location>
</feature>
<evidence type="ECO:0000259" key="6">
    <source>
        <dbReference type="Pfam" id="PF07298"/>
    </source>
</evidence>